<reference evidence="10 11" key="3">
    <citation type="submission" date="2017-03" db="EMBL/GenBank/DDBJ databases">
        <authorList>
            <person name="Regsiter A."/>
            <person name="William W."/>
        </authorList>
    </citation>
    <scope>NUCLEOTIDE SEQUENCE [LARGE SCALE GENOMIC DNA]</scope>
    <source>
        <strain evidence="10">PRJEB5721</strain>
    </source>
</reference>
<dbReference type="CDD" id="cd06261">
    <property type="entry name" value="TM_PBP2"/>
    <property type="match status" value="1"/>
</dbReference>
<dbReference type="EMBL" id="CCCS020000023">
    <property type="protein sequence ID" value="CDQ09816.1"/>
    <property type="molecule type" value="Genomic_DNA"/>
</dbReference>
<feature type="transmembrane region" description="Helical" evidence="7">
    <location>
        <begin position="106"/>
        <end position="131"/>
    </location>
</feature>
<dbReference type="PROSITE" id="PS50928">
    <property type="entry name" value="ABC_TM1"/>
    <property type="match status" value="1"/>
</dbReference>
<keyword evidence="3" id="KW-1003">Cell membrane</keyword>
<evidence type="ECO:0000256" key="5">
    <source>
        <dbReference type="ARBA" id="ARBA00022989"/>
    </source>
</evidence>
<evidence type="ECO:0000256" key="6">
    <source>
        <dbReference type="ARBA" id="ARBA00023136"/>
    </source>
</evidence>
<evidence type="ECO:0000256" key="2">
    <source>
        <dbReference type="ARBA" id="ARBA00022448"/>
    </source>
</evidence>
<evidence type="ECO:0000313" key="10">
    <source>
        <dbReference type="EMBL" id="SMH66371.1"/>
    </source>
</evidence>
<evidence type="ECO:0000256" key="1">
    <source>
        <dbReference type="ARBA" id="ARBA00004651"/>
    </source>
</evidence>
<dbReference type="AlphaFoldDB" id="A0A060UND7"/>
<feature type="domain" description="ABC transmembrane type-1" evidence="8">
    <location>
        <begin position="102"/>
        <end position="286"/>
    </location>
</feature>
<reference evidence="9" key="1">
    <citation type="submission" date="2014-03" db="EMBL/GenBank/DDBJ databases">
        <authorList>
            <person name="Genoscope - CEA"/>
        </authorList>
    </citation>
    <scope>NUCLEOTIDE SEQUENCE [LARGE SCALE GENOMIC DNA]</scope>
    <source>
        <strain evidence="9">CF27</strain>
    </source>
</reference>
<reference evidence="9" key="2">
    <citation type="submission" date="2014-07" db="EMBL/GenBank/DDBJ databases">
        <title>Initial genome analysis of the psychrotolerant acidophile Acidithiobacillus ferrivorans CF27: insights into iron and sulfur oxidation pathways and into biofilm formation.</title>
        <authorList>
            <person name="Talla E."/>
            <person name="Hedrich S."/>
            <person name="Mangenot S."/>
            <person name="Ji B."/>
            <person name="Johnson D.B."/>
            <person name="Barbe V."/>
            <person name="Bonnefoy V."/>
        </authorList>
    </citation>
    <scope>NUCLEOTIDE SEQUENCE [LARGE SCALE GENOMIC DNA]</scope>
    <source>
        <strain evidence="9">CF27</strain>
    </source>
</reference>
<evidence type="ECO:0000313" key="9">
    <source>
        <dbReference type="EMBL" id="CDQ09816.1"/>
    </source>
</evidence>
<keyword evidence="11" id="KW-1185">Reference proteome</keyword>
<dbReference type="SUPFAM" id="SSF161098">
    <property type="entry name" value="MetI-like"/>
    <property type="match status" value="1"/>
</dbReference>
<keyword evidence="6 7" id="KW-0472">Membrane</keyword>
<evidence type="ECO:0000256" key="7">
    <source>
        <dbReference type="RuleBase" id="RU363032"/>
    </source>
</evidence>
<keyword evidence="2 7" id="KW-0813">Transport</keyword>
<comment type="similarity">
    <text evidence="7">Belongs to the binding-protein-dependent transport system permease family.</text>
</comment>
<keyword evidence="4 7" id="KW-0812">Transmembrane</keyword>
<dbReference type="InterPro" id="IPR000515">
    <property type="entry name" value="MetI-like"/>
</dbReference>
<proteinExistence type="inferred from homology"/>
<dbReference type="PANTHER" id="PTHR30151">
    <property type="entry name" value="ALKANE SULFONATE ABC TRANSPORTER-RELATED, MEMBRANE SUBUNIT"/>
    <property type="match status" value="1"/>
</dbReference>
<dbReference type="GO" id="GO:0005886">
    <property type="term" value="C:plasma membrane"/>
    <property type="evidence" value="ECO:0007669"/>
    <property type="project" value="UniProtKB-SubCell"/>
</dbReference>
<accession>A0A060UND7</accession>
<dbReference type="RefSeq" id="WP_035192046.1">
    <property type="nucleotide sequence ID" value="NZ_CCCS020000023.1"/>
</dbReference>
<gene>
    <name evidence="10" type="ORF">AFERRI_30101</name>
    <name evidence="9" type="ORF">AFERRI_30462</name>
</gene>
<dbReference type="Pfam" id="PF00528">
    <property type="entry name" value="BPD_transp_1"/>
    <property type="match status" value="1"/>
</dbReference>
<feature type="transmembrane region" description="Helical" evidence="7">
    <location>
        <begin position="208"/>
        <end position="238"/>
    </location>
</feature>
<evidence type="ECO:0000259" key="8">
    <source>
        <dbReference type="PROSITE" id="PS50928"/>
    </source>
</evidence>
<feature type="transmembrane region" description="Helical" evidence="7">
    <location>
        <begin position="258"/>
        <end position="285"/>
    </location>
</feature>
<evidence type="ECO:0000313" key="11">
    <source>
        <dbReference type="Proteomes" id="UP000193925"/>
    </source>
</evidence>
<name>A0A060UND7_9PROT</name>
<organism evidence="9">
    <name type="scientific">Acidithiobacillus ferrivorans</name>
    <dbReference type="NCBI Taxonomy" id="160808"/>
    <lineage>
        <taxon>Bacteria</taxon>
        <taxon>Pseudomonadati</taxon>
        <taxon>Pseudomonadota</taxon>
        <taxon>Acidithiobacillia</taxon>
        <taxon>Acidithiobacillales</taxon>
        <taxon>Acidithiobacillaceae</taxon>
        <taxon>Acidithiobacillus</taxon>
    </lineage>
</organism>
<keyword evidence="5 7" id="KW-1133">Transmembrane helix</keyword>
<protein>
    <submittedName>
        <fullName evidence="9">ABC-type transporter, integral membrane subunit</fullName>
    </submittedName>
</protein>
<dbReference type="Proteomes" id="UP000193925">
    <property type="component" value="Chromosome AFERRI"/>
</dbReference>
<feature type="transmembrane region" description="Helical" evidence="7">
    <location>
        <begin position="45"/>
        <end position="65"/>
    </location>
</feature>
<dbReference type="PANTHER" id="PTHR30151:SF0">
    <property type="entry name" value="ABC TRANSPORTER PERMEASE PROTEIN MJ0413-RELATED"/>
    <property type="match status" value="1"/>
</dbReference>
<dbReference type="GO" id="GO:0042918">
    <property type="term" value="P:alkanesulfonate transmembrane transport"/>
    <property type="evidence" value="ECO:0007669"/>
    <property type="project" value="UniProtKB-ARBA"/>
</dbReference>
<dbReference type="FunFam" id="1.10.3720.10:FF:000003">
    <property type="entry name" value="Aliphatic sulfonate ABC transporter permease"/>
    <property type="match status" value="1"/>
</dbReference>
<dbReference type="EMBL" id="LT841305">
    <property type="protein sequence ID" value="SMH66371.1"/>
    <property type="molecule type" value="Genomic_DNA"/>
</dbReference>
<comment type="subcellular location">
    <subcellularLocation>
        <location evidence="1 7">Cell membrane</location>
        <topology evidence="1 7">Multi-pass membrane protein</topology>
    </subcellularLocation>
</comment>
<dbReference type="Gene3D" id="1.10.3720.10">
    <property type="entry name" value="MetI-like"/>
    <property type="match status" value="1"/>
</dbReference>
<evidence type="ECO:0000256" key="3">
    <source>
        <dbReference type="ARBA" id="ARBA00022475"/>
    </source>
</evidence>
<feature type="transmembrane region" description="Helical" evidence="7">
    <location>
        <begin position="143"/>
        <end position="161"/>
    </location>
</feature>
<evidence type="ECO:0000256" key="4">
    <source>
        <dbReference type="ARBA" id="ARBA00022692"/>
    </source>
</evidence>
<sequence>MIASDQKQDHKPQGFNDHAMKTSSLAVNYGLDYIVRLFHIGKHPLRILIIPLLSIMTGLLAWQGLTQTHADVILDFSNIPSPLHVYKSFLNVVVTKTYWKDIYWSLYRIALAFTIGSLVGITVGVALGYSAILRLIIAPYIEIMRPIPAIAWVPMSILMWPTTEQSIVFITFLGAVFPIVLNTWDGVKRVPIELVKAARSLGANRISVLFHVVIPYAIPNITVGMALGMGAAWFALLAGEMISGRYGIGYFTWESYELIQYGNIIVGMLTIGILSSITSGAIYLIKRKIVPWSE</sequence>
<feature type="transmembrane region" description="Helical" evidence="7">
    <location>
        <begin position="167"/>
        <end position="187"/>
    </location>
</feature>
<dbReference type="InterPro" id="IPR035906">
    <property type="entry name" value="MetI-like_sf"/>
</dbReference>